<organism evidence="7">
    <name type="scientific">Rhodosorus marinus</name>
    <dbReference type="NCBI Taxonomy" id="101924"/>
    <lineage>
        <taxon>Eukaryota</taxon>
        <taxon>Rhodophyta</taxon>
        <taxon>Stylonematophyceae</taxon>
        <taxon>Stylonematales</taxon>
        <taxon>Stylonemataceae</taxon>
        <taxon>Rhodosorus</taxon>
    </lineage>
</organism>
<evidence type="ECO:0000256" key="5">
    <source>
        <dbReference type="ARBA" id="ARBA00022840"/>
    </source>
</evidence>
<evidence type="ECO:0000256" key="3">
    <source>
        <dbReference type="ARBA" id="ARBA00022741"/>
    </source>
</evidence>
<dbReference type="SUPFAM" id="SSF56112">
    <property type="entry name" value="Protein kinase-like (PK-like)"/>
    <property type="match status" value="1"/>
</dbReference>
<dbReference type="GO" id="GO:0005524">
    <property type="term" value="F:ATP binding"/>
    <property type="evidence" value="ECO:0007669"/>
    <property type="project" value="UniProtKB-KW"/>
</dbReference>
<keyword evidence="1" id="KW-0723">Serine/threonine-protein kinase</keyword>
<evidence type="ECO:0000256" key="2">
    <source>
        <dbReference type="ARBA" id="ARBA00022679"/>
    </source>
</evidence>
<dbReference type="SMART" id="SM00220">
    <property type="entry name" value="S_TKc"/>
    <property type="match status" value="1"/>
</dbReference>
<dbReference type="InterPro" id="IPR011009">
    <property type="entry name" value="Kinase-like_dom_sf"/>
</dbReference>
<dbReference type="PANTHER" id="PTHR24353">
    <property type="entry name" value="CYCLIC NUCLEOTIDE-DEPENDENT PROTEIN KINASE"/>
    <property type="match status" value="1"/>
</dbReference>
<keyword evidence="5" id="KW-0067">ATP-binding</keyword>
<dbReference type="Pfam" id="PF00069">
    <property type="entry name" value="Pkinase"/>
    <property type="match status" value="1"/>
</dbReference>
<keyword evidence="2" id="KW-0808">Transferase</keyword>
<dbReference type="AlphaFoldDB" id="A0A7S2ZBZ9"/>
<evidence type="ECO:0000256" key="1">
    <source>
        <dbReference type="ARBA" id="ARBA00022527"/>
    </source>
</evidence>
<accession>A0A7S2ZBZ9</accession>
<dbReference type="Gene3D" id="1.10.510.10">
    <property type="entry name" value="Transferase(Phosphotransferase) domain 1"/>
    <property type="match status" value="1"/>
</dbReference>
<dbReference type="InterPro" id="IPR000719">
    <property type="entry name" value="Prot_kinase_dom"/>
</dbReference>
<sequence length="334" mass="38337">MVKHKETNELCAMKVLKRYSIEENEKSMRRALDERMVLEMVAGHPFIVQLKYAFQTEKNLYMVTDFMPGGDLHDYLQSHNFNLSETVVKHFFSEVLLAIEYLHSLGAVYRDLKPENVLLDKNGHIRLADMGLTKILEMGRMGRTRSFCGTRKFMAPEILKRKGHGQAADMWSLGVLLFSLLTGTTPYSDPNSFVLEELTFPQKVSEDAADLIRNLLQPEASRFTIEQVKSHKWLEGVEFEDLYELADEPVPDVWENWELKILGEGRFLHTKMDKLRDLTIGDSVEKGEHFAPRRSGKLHRLVKRGSRVNLIPGYMFTRSVSRGSFSAGSYVSSE</sequence>
<dbReference type="InterPro" id="IPR045270">
    <property type="entry name" value="STKc_AGC"/>
</dbReference>
<gene>
    <name evidence="7" type="ORF">RMAR00112_LOCUS3122</name>
</gene>
<reference evidence="7" key="1">
    <citation type="submission" date="2021-01" db="EMBL/GenBank/DDBJ databases">
        <authorList>
            <person name="Corre E."/>
            <person name="Pelletier E."/>
            <person name="Niang G."/>
            <person name="Scheremetjew M."/>
            <person name="Finn R."/>
            <person name="Kale V."/>
            <person name="Holt S."/>
            <person name="Cochrane G."/>
            <person name="Meng A."/>
            <person name="Brown T."/>
            <person name="Cohen L."/>
        </authorList>
    </citation>
    <scope>NUCLEOTIDE SEQUENCE</scope>
    <source>
        <strain evidence="7">CCMP 769</strain>
    </source>
</reference>
<feature type="domain" description="Protein kinase" evidence="6">
    <location>
        <begin position="1"/>
        <end position="234"/>
    </location>
</feature>
<dbReference type="Gene3D" id="3.30.200.20">
    <property type="entry name" value="Phosphorylase Kinase, domain 1"/>
    <property type="match status" value="1"/>
</dbReference>
<dbReference type="EMBL" id="HBHW01004282">
    <property type="protein sequence ID" value="CAE0035176.1"/>
    <property type="molecule type" value="Transcribed_RNA"/>
</dbReference>
<name>A0A7S2ZBZ9_9RHOD</name>
<proteinExistence type="predicted"/>
<evidence type="ECO:0000259" key="6">
    <source>
        <dbReference type="PROSITE" id="PS50011"/>
    </source>
</evidence>
<evidence type="ECO:0000256" key="4">
    <source>
        <dbReference type="ARBA" id="ARBA00022777"/>
    </source>
</evidence>
<dbReference type="GO" id="GO:0004674">
    <property type="term" value="F:protein serine/threonine kinase activity"/>
    <property type="evidence" value="ECO:0007669"/>
    <property type="project" value="UniProtKB-KW"/>
</dbReference>
<keyword evidence="4" id="KW-0418">Kinase</keyword>
<dbReference type="CDD" id="cd05123">
    <property type="entry name" value="STKc_AGC"/>
    <property type="match status" value="1"/>
</dbReference>
<evidence type="ECO:0000313" key="7">
    <source>
        <dbReference type="EMBL" id="CAE0035176.1"/>
    </source>
</evidence>
<protein>
    <recommendedName>
        <fullName evidence="6">Protein kinase domain-containing protein</fullName>
    </recommendedName>
</protein>
<keyword evidence="3" id="KW-0547">Nucleotide-binding</keyword>
<dbReference type="PROSITE" id="PS50011">
    <property type="entry name" value="PROTEIN_KINASE_DOM"/>
    <property type="match status" value="1"/>
</dbReference>